<protein>
    <submittedName>
        <fullName evidence="1">Uncharacterized protein</fullName>
    </submittedName>
</protein>
<proteinExistence type="predicted"/>
<accession>A0ACD5C363</accession>
<keyword evidence="2" id="KW-1185">Reference proteome</keyword>
<gene>
    <name evidence="1" type="ORF">AACH28_02020</name>
</gene>
<dbReference type="EMBL" id="CP151087">
    <property type="protein sequence ID" value="WZN56323.1"/>
    <property type="molecule type" value="Genomic_DNA"/>
</dbReference>
<dbReference type="Proteomes" id="UP001485301">
    <property type="component" value="Chromosome"/>
</dbReference>
<sequence>MATISEWEALCFVPASYFLRIINRFRTDAEQSLTSLRTGKYWSGTGQ</sequence>
<evidence type="ECO:0000313" key="2">
    <source>
        <dbReference type="Proteomes" id="UP001485301"/>
    </source>
</evidence>
<evidence type="ECO:0000313" key="1">
    <source>
        <dbReference type="EMBL" id="WZN56323.1"/>
    </source>
</evidence>
<reference evidence="1" key="1">
    <citation type="submission" date="2024-04" db="EMBL/GenBank/DDBJ databases">
        <title>Complete genome sequence of Sphingobacterium thalpophiium BAA-1094.</title>
        <authorList>
            <person name="Adaikpoh B.I."/>
        </authorList>
    </citation>
    <scope>NUCLEOTIDE SEQUENCE</scope>
    <source>
        <strain evidence="1">BAA-1094</strain>
    </source>
</reference>
<organism evidence="1 2">
    <name type="scientific">Sphingobacterium thalpophilum</name>
    <dbReference type="NCBI Taxonomy" id="259"/>
    <lineage>
        <taxon>Bacteria</taxon>
        <taxon>Pseudomonadati</taxon>
        <taxon>Bacteroidota</taxon>
        <taxon>Sphingobacteriia</taxon>
        <taxon>Sphingobacteriales</taxon>
        <taxon>Sphingobacteriaceae</taxon>
        <taxon>Sphingobacterium</taxon>
    </lineage>
</organism>
<name>A0ACD5C363_9SPHI</name>